<gene>
    <name evidence="1" type="ORF">PHET_10903</name>
</gene>
<evidence type="ECO:0000313" key="2">
    <source>
        <dbReference type="Proteomes" id="UP000748531"/>
    </source>
</evidence>
<evidence type="ECO:0000313" key="1">
    <source>
        <dbReference type="EMBL" id="KAF5396362.1"/>
    </source>
</evidence>
<protein>
    <recommendedName>
        <fullName evidence="3">UBA domain-containing protein</fullName>
    </recommendedName>
</protein>
<dbReference type="EMBL" id="LUCH01008357">
    <property type="protein sequence ID" value="KAF5396362.1"/>
    <property type="molecule type" value="Genomic_DNA"/>
</dbReference>
<keyword evidence="2" id="KW-1185">Reference proteome</keyword>
<sequence length="197" mass="22602">MLFKFVTRSDRSITGIEVDRWRINGTVDESTVEKMRSRLKTILNTHVDNIFITWFDGVDYCSIHDVDDLKDAVEAMLKQNIRCLRIFASVSRAKRPVLSPCETSPQHITMSQKYNVVTPSGNQNLVDLTLKALANYLTYENRRVPSPRIDVLRTMGFQQRDSYLRKVICSADGDLNTVIDLIEAMRRPQMVSSCVQL</sequence>
<dbReference type="OrthoDB" id="6230910at2759"/>
<dbReference type="AlphaFoldDB" id="A0A8J4SL82"/>
<comment type="caution">
    <text evidence="1">The sequence shown here is derived from an EMBL/GenBank/DDBJ whole genome shotgun (WGS) entry which is preliminary data.</text>
</comment>
<evidence type="ECO:0008006" key="3">
    <source>
        <dbReference type="Google" id="ProtNLM"/>
    </source>
</evidence>
<name>A0A8J4SL82_9TREM</name>
<dbReference type="Proteomes" id="UP000748531">
    <property type="component" value="Unassembled WGS sequence"/>
</dbReference>
<accession>A0A8J4SL82</accession>
<reference evidence="1" key="1">
    <citation type="submission" date="2019-05" db="EMBL/GenBank/DDBJ databases">
        <title>Annotation for the trematode Paragonimus heterotremus.</title>
        <authorList>
            <person name="Choi Y.-J."/>
        </authorList>
    </citation>
    <scope>NUCLEOTIDE SEQUENCE</scope>
    <source>
        <strain evidence="1">LC</strain>
    </source>
</reference>
<organism evidence="1 2">
    <name type="scientific">Paragonimus heterotremus</name>
    <dbReference type="NCBI Taxonomy" id="100268"/>
    <lineage>
        <taxon>Eukaryota</taxon>
        <taxon>Metazoa</taxon>
        <taxon>Spiralia</taxon>
        <taxon>Lophotrochozoa</taxon>
        <taxon>Platyhelminthes</taxon>
        <taxon>Trematoda</taxon>
        <taxon>Digenea</taxon>
        <taxon>Plagiorchiida</taxon>
        <taxon>Troglotremata</taxon>
        <taxon>Troglotrematidae</taxon>
        <taxon>Paragonimus</taxon>
    </lineage>
</organism>
<proteinExistence type="predicted"/>